<sequence>CSSHGCSLKMWKKALLRSLLIDLCSNWTPNFYDKKLRKITPAQCFRAAIEDGTSTVFIALEGKLIINEEMMESVSQTLETDTGIGRRTKRRVILLANL</sequence>
<evidence type="ECO:0000313" key="2">
    <source>
        <dbReference type="Proteomes" id="UP000053958"/>
    </source>
</evidence>
<dbReference type="GeneID" id="25313348"/>
<protein>
    <submittedName>
        <fullName evidence="1">Uncharacterized protein</fullName>
    </submittedName>
</protein>
<accession>A0A0F4YD71</accession>
<dbReference type="Proteomes" id="UP000053958">
    <property type="component" value="Unassembled WGS sequence"/>
</dbReference>
<dbReference type="OrthoDB" id="4227485at2759"/>
<keyword evidence="2" id="KW-1185">Reference proteome</keyword>
<reference evidence="1 2" key="1">
    <citation type="submission" date="2015-04" db="EMBL/GenBank/DDBJ databases">
        <authorList>
            <person name="Heijne W.H."/>
            <person name="Fedorova N.D."/>
            <person name="Nierman W.C."/>
            <person name="Vollebregt A.W."/>
            <person name="Zhao Z."/>
            <person name="Wu L."/>
            <person name="Kumar M."/>
            <person name="Stam H."/>
            <person name="van den Berg M.A."/>
            <person name="Pel H.J."/>
        </authorList>
    </citation>
    <scope>NUCLEOTIDE SEQUENCE [LARGE SCALE GENOMIC DNA]</scope>
    <source>
        <strain evidence="1 2">CBS 393.64</strain>
    </source>
</reference>
<name>A0A0F4YD71_RASE3</name>
<evidence type="ECO:0000313" key="1">
    <source>
        <dbReference type="EMBL" id="KKA16147.1"/>
    </source>
</evidence>
<dbReference type="EMBL" id="LASV01000826">
    <property type="protein sequence ID" value="KKA16147.1"/>
    <property type="molecule type" value="Genomic_DNA"/>
</dbReference>
<feature type="non-terminal residue" evidence="1">
    <location>
        <position position="1"/>
    </location>
</feature>
<dbReference type="AlphaFoldDB" id="A0A0F4YD71"/>
<dbReference type="RefSeq" id="XP_013322759.1">
    <property type="nucleotide sequence ID" value="XM_013467305.1"/>
</dbReference>
<organism evidence="1 2">
    <name type="scientific">Rasamsonia emersonii (strain ATCC 16479 / CBS 393.64 / IMI 116815)</name>
    <dbReference type="NCBI Taxonomy" id="1408163"/>
    <lineage>
        <taxon>Eukaryota</taxon>
        <taxon>Fungi</taxon>
        <taxon>Dikarya</taxon>
        <taxon>Ascomycota</taxon>
        <taxon>Pezizomycotina</taxon>
        <taxon>Eurotiomycetes</taxon>
        <taxon>Eurotiomycetidae</taxon>
        <taxon>Eurotiales</taxon>
        <taxon>Trichocomaceae</taxon>
        <taxon>Rasamsonia</taxon>
    </lineage>
</organism>
<comment type="caution">
    <text evidence="1">The sequence shown here is derived from an EMBL/GenBank/DDBJ whole genome shotgun (WGS) entry which is preliminary data.</text>
</comment>
<dbReference type="STRING" id="1408163.A0A0F4YD71"/>
<gene>
    <name evidence="1" type="ORF">T310_10282</name>
</gene>
<proteinExistence type="predicted"/>